<dbReference type="HOGENOM" id="CLU_1674471_0_0_0"/>
<evidence type="ECO:0000313" key="1">
    <source>
        <dbReference type="EMBL" id="GAK58609.1"/>
    </source>
</evidence>
<keyword evidence="2" id="KW-1185">Reference proteome</keyword>
<gene>
    <name evidence="1" type="ORF">U27_05583</name>
</gene>
<reference evidence="1" key="1">
    <citation type="journal article" date="2015" name="PeerJ">
        <title>First genomic representation of candidate bacterial phylum KSB3 points to enhanced environmental sensing as a trigger of wastewater bulking.</title>
        <authorList>
            <person name="Sekiguchi Y."/>
            <person name="Ohashi A."/>
            <person name="Parks D.H."/>
            <person name="Yamauchi T."/>
            <person name="Tyson G.W."/>
            <person name="Hugenholtz P."/>
        </authorList>
    </citation>
    <scope>NUCLEOTIDE SEQUENCE [LARGE SCALE GENOMIC DNA]</scope>
</reference>
<organism evidence="1">
    <name type="scientific">Vecturithrix granuli</name>
    <dbReference type="NCBI Taxonomy" id="1499967"/>
    <lineage>
        <taxon>Bacteria</taxon>
        <taxon>Candidatus Moduliflexota</taxon>
        <taxon>Candidatus Vecturitrichia</taxon>
        <taxon>Candidatus Vecturitrichales</taxon>
        <taxon>Candidatus Vecturitrichaceae</taxon>
        <taxon>Candidatus Vecturithrix</taxon>
    </lineage>
</organism>
<proteinExistence type="predicted"/>
<sequence>MSINDEAIDSLTTAMNSLLPDVGDPVLQPILIIQPDRIIPTGISGFIGFNRDPVGDILGRRIEATVELLVKASNILALGNKVNKITHAFLGTERKTLLELGILIITLDEMGPVSKDKDDSHKIVEQDLKFKVLYEFLKRPEEPDDLIREIPINLNVS</sequence>
<dbReference type="EMBL" id="DF820468">
    <property type="protein sequence ID" value="GAK58609.1"/>
    <property type="molecule type" value="Genomic_DNA"/>
</dbReference>
<protein>
    <submittedName>
        <fullName evidence="1">Uncharacterized protein</fullName>
    </submittedName>
</protein>
<evidence type="ECO:0000313" key="2">
    <source>
        <dbReference type="Proteomes" id="UP000030661"/>
    </source>
</evidence>
<accession>A0A081C204</accession>
<dbReference type="STRING" id="1499967.U27_05583"/>
<dbReference type="Proteomes" id="UP000030661">
    <property type="component" value="Unassembled WGS sequence"/>
</dbReference>
<name>A0A081C204_VECG1</name>
<dbReference type="AlphaFoldDB" id="A0A081C204"/>